<name>A0A8S5MY15_9CAUD</name>
<protein>
    <submittedName>
        <fullName evidence="1">Uncharacterized protein</fullName>
    </submittedName>
</protein>
<proteinExistence type="predicted"/>
<evidence type="ECO:0000313" key="1">
    <source>
        <dbReference type="EMBL" id="DAD87293.1"/>
    </source>
</evidence>
<dbReference type="EMBL" id="BK015018">
    <property type="protein sequence ID" value="DAD87293.1"/>
    <property type="molecule type" value="Genomic_DNA"/>
</dbReference>
<sequence length="59" mass="6360">MIVCERINNKAPCKAVEALQGVFLCPDNISGPCAALCGLLQGLLLCLCWYCLQAAKNFN</sequence>
<organism evidence="1">
    <name type="scientific">Siphoviridae sp. ctKXi8</name>
    <dbReference type="NCBI Taxonomy" id="2826244"/>
    <lineage>
        <taxon>Viruses</taxon>
        <taxon>Duplodnaviria</taxon>
        <taxon>Heunggongvirae</taxon>
        <taxon>Uroviricota</taxon>
        <taxon>Caudoviricetes</taxon>
    </lineage>
</organism>
<reference evidence="1" key="1">
    <citation type="journal article" date="2021" name="Proc. Natl. Acad. Sci. U.S.A.">
        <title>A Catalog of Tens of Thousands of Viruses from Human Metagenomes Reveals Hidden Associations with Chronic Diseases.</title>
        <authorList>
            <person name="Tisza M.J."/>
            <person name="Buck C.B."/>
        </authorList>
    </citation>
    <scope>NUCLEOTIDE SEQUENCE</scope>
    <source>
        <strain evidence="1">CtKXi8</strain>
    </source>
</reference>
<accession>A0A8S5MY15</accession>